<dbReference type="EMBL" id="JAMQOL010000074">
    <property type="protein sequence ID" value="MCM4084251.1"/>
    <property type="molecule type" value="Genomic_DNA"/>
</dbReference>
<evidence type="ECO:0000256" key="2">
    <source>
        <dbReference type="SAM" id="Phobius"/>
    </source>
</evidence>
<feature type="transmembrane region" description="Helical" evidence="2">
    <location>
        <begin position="107"/>
        <end position="128"/>
    </location>
</feature>
<keyword evidence="4" id="KW-1185">Reference proteome</keyword>
<proteinExistence type="predicted"/>
<protein>
    <recommendedName>
        <fullName evidence="5">LysM domain-containing protein</fullName>
    </recommendedName>
</protein>
<keyword evidence="2" id="KW-1133">Transmembrane helix</keyword>
<keyword evidence="2" id="KW-0812">Transmembrane</keyword>
<reference evidence="3 4" key="1">
    <citation type="submission" date="2022-06" db="EMBL/GenBank/DDBJ databases">
        <title>Actinoplanes abujensis sp. nov., isolated from Nigerian arid soil.</title>
        <authorList>
            <person name="Ding P."/>
        </authorList>
    </citation>
    <scope>NUCLEOTIDE SEQUENCE [LARGE SCALE GENOMIC DNA]</scope>
    <source>
        <strain evidence="4">TRM88002</strain>
    </source>
</reference>
<comment type="caution">
    <text evidence="3">The sequence shown here is derived from an EMBL/GenBank/DDBJ whole genome shotgun (WGS) entry which is preliminary data.</text>
</comment>
<feature type="compositionally biased region" description="Low complexity" evidence="1">
    <location>
        <begin position="91"/>
        <end position="100"/>
    </location>
</feature>
<dbReference type="RefSeq" id="WP_251804004.1">
    <property type="nucleotide sequence ID" value="NZ_JAMQOL010000074.1"/>
</dbReference>
<accession>A0ABT0YDW7</accession>
<evidence type="ECO:0000256" key="1">
    <source>
        <dbReference type="SAM" id="MobiDB-lite"/>
    </source>
</evidence>
<feature type="region of interest" description="Disordered" evidence="1">
    <location>
        <begin position="81"/>
        <end position="100"/>
    </location>
</feature>
<feature type="compositionally biased region" description="Pro residues" evidence="1">
    <location>
        <begin position="81"/>
        <end position="90"/>
    </location>
</feature>
<dbReference type="Proteomes" id="UP001523216">
    <property type="component" value="Unassembled WGS sequence"/>
</dbReference>
<evidence type="ECO:0008006" key="5">
    <source>
        <dbReference type="Google" id="ProtNLM"/>
    </source>
</evidence>
<gene>
    <name evidence="3" type="ORF">LXN57_42635</name>
</gene>
<evidence type="ECO:0000313" key="3">
    <source>
        <dbReference type="EMBL" id="MCM4084251.1"/>
    </source>
</evidence>
<keyword evidence="2" id="KW-0472">Membrane</keyword>
<organism evidence="3 4">
    <name type="scientific">Paractinoplanes hotanensis</name>
    <dbReference type="NCBI Taxonomy" id="2906497"/>
    <lineage>
        <taxon>Bacteria</taxon>
        <taxon>Bacillati</taxon>
        <taxon>Actinomycetota</taxon>
        <taxon>Actinomycetes</taxon>
        <taxon>Micromonosporales</taxon>
        <taxon>Micromonosporaceae</taxon>
        <taxon>Paractinoplanes</taxon>
    </lineage>
</organism>
<name>A0ABT0YDW7_9ACTN</name>
<evidence type="ECO:0000313" key="4">
    <source>
        <dbReference type="Proteomes" id="UP001523216"/>
    </source>
</evidence>
<sequence>MPGDPRYYVVGPPRNGQPEYLYQIAAQTLGDGNRFREIFELNRGRGQPDGGRLTDPLALRPGWILELPAGARGPGVRSGIPPFPAGPSSPPARSAAGAGQAGGHAPYLLGAAGLVLMALLLAAALRLLRPRWRSRPESAAFTTVPIQPRSAAPGPSPAPVPVLFPAAPALPRHGRVAVSLTSLDDDADLIHVRLLVPAAEDAAIPYGWLDAHEAPAGRLPLILGRQGPWRFWLDVAAAPDLFTVTGSPMAARRQTVGIVRRLLAAGAAVTVVGDVLGPQIPPGCRQIDDLPAVEGFGPSSEPGVIVSGPLRDAQLTAARALTGRTASRVVPMLVGDVLRARWSMLATVEGDRPSTVPVP</sequence>